<keyword evidence="2" id="KW-1185">Reference proteome</keyword>
<comment type="caution">
    <text evidence="1">The sequence shown here is derived from an EMBL/GenBank/DDBJ whole genome shotgun (WGS) entry which is preliminary data.</text>
</comment>
<sequence length="99" mass="10633">MDSLEQFVMSLGAEIQRAQQACDRLWPGTQVASLNMVVDATVEPVGEGLALRVGGTRTRGQRSHALSLEVPGCGNEAIVVRVDGELLGIYRRPGDEQAQ</sequence>
<evidence type="ECO:0000313" key="1">
    <source>
        <dbReference type="EMBL" id="MFO2479318.1"/>
    </source>
</evidence>
<gene>
    <name evidence="1" type="ORF">OOJ96_18090</name>
</gene>
<dbReference type="EMBL" id="JAPEQY010000014">
    <property type="protein sequence ID" value="MFO2479318.1"/>
    <property type="molecule type" value="Genomic_DNA"/>
</dbReference>
<dbReference type="Proteomes" id="UP001637618">
    <property type="component" value="Unassembled WGS sequence"/>
</dbReference>
<protein>
    <submittedName>
        <fullName evidence="1">Uncharacterized protein</fullName>
    </submittedName>
</protein>
<evidence type="ECO:0000313" key="2">
    <source>
        <dbReference type="Proteomes" id="UP001637618"/>
    </source>
</evidence>
<proteinExistence type="predicted"/>
<organism evidence="1 2">
    <name type="scientific">Pseudomonas imrae</name>
    <dbReference type="NCBI Taxonomy" id="2992837"/>
    <lineage>
        <taxon>Bacteria</taxon>
        <taxon>Pseudomonadati</taxon>
        <taxon>Pseudomonadota</taxon>
        <taxon>Gammaproteobacteria</taxon>
        <taxon>Pseudomonadales</taxon>
        <taxon>Pseudomonadaceae</taxon>
        <taxon>Pseudomonas</taxon>
    </lineage>
</organism>
<name>A0ACC7PGC8_9PSED</name>
<reference evidence="1" key="1">
    <citation type="submission" date="2022-11" db="EMBL/GenBank/DDBJ databases">
        <title>Draft genome sequences of strains of Pseudomonas imrae sp. nov.</title>
        <authorList>
            <person name="Salva Serra F."/>
            <person name="Nimje P."/>
            <person name="Moore E.R.B."/>
            <person name="Marathe N.P."/>
        </authorList>
    </citation>
    <scope>NUCLEOTIDE SEQUENCE</scope>
    <source>
        <strain evidence="1">15FMM2</strain>
    </source>
</reference>
<accession>A0ACC7PGC8</accession>